<evidence type="ECO:0000256" key="3">
    <source>
        <dbReference type="ARBA" id="ARBA00023125"/>
    </source>
</evidence>
<reference evidence="7 8" key="1">
    <citation type="submission" date="2015-03" db="EMBL/GenBank/DDBJ databases">
        <title>Genome Sequence of Kiloniella spongiae MEBiC09566, isolated from a marine sponge.</title>
        <authorList>
            <person name="Shao Z."/>
            <person name="Wang L."/>
            <person name="Li X."/>
        </authorList>
    </citation>
    <scope>NUCLEOTIDE SEQUENCE [LARGE SCALE GENOMIC DNA]</scope>
    <source>
        <strain evidence="7 8">MEBiC09566</strain>
    </source>
</reference>
<dbReference type="Pfam" id="PF23552">
    <property type="entry name" value="ParB_C"/>
    <property type="match status" value="1"/>
</dbReference>
<dbReference type="AlphaFoldDB" id="A0A0H2MVW3"/>
<dbReference type="GO" id="GO:0005694">
    <property type="term" value="C:chromosome"/>
    <property type="evidence" value="ECO:0007669"/>
    <property type="project" value="TreeGrafter"/>
</dbReference>
<accession>A0A0H2MVW3</accession>
<dbReference type="Gene3D" id="1.10.10.2830">
    <property type="match status" value="1"/>
</dbReference>
<keyword evidence="8" id="KW-1185">Reference proteome</keyword>
<dbReference type="InterPro" id="IPR057240">
    <property type="entry name" value="ParB_dimer_C"/>
</dbReference>
<evidence type="ECO:0000313" key="7">
    <source>
        <dbReference type="EMBL" id="KLN60860.1"/>
    </source>
</evidence>
<dbReference type="SUPFAM" id="SSF109709">
    <property type="entry name" value="KorB DNA-binding domain-like"/>
    <property type="match status" value="1"/>
</dbReference>
<gene>
    <name evidence="7" type="ORF">WH96_10380</name>
</gene>
<dbReference type="Proteomes" id="UP000035444">
    <property type="component" value="Unassembled WGS sequence"/>
</dbReference>
<dbReference type="InterPro" id="IPR041468">
    <property type="entry name" value="HTH_ParB/Spo0J"/>
</dbReference>
<organism evidence="7 8">
    <name type="scientific">Kiloniella spongiae</name>
    <dbReference type="NCBI Taxonomy" id="1489064"/>
    <lineage>
        <taxon>Bacteria</taxon>
        <taxon>Pseudomonadati</taxon>
        <taxon>Pseudomonadota</taxon>
        <taxon>Alphaproteobacteria</taxon>
        <taxon>Rhodospirillales</taxon>
        <taxon>Kiloniellaceae</taxon>
        <taxon>Kiloniella</taxon>
    </lineage>
</organism>
<dbReference type="CDD" id="cd16393">
    <property type="entry name" value="SPO0J_N"/>
    <property type="match status" value="1"/>
</dbReference>
<dbReference type="SUPFAM" id="SSF110849">
    <property type="entry name" value="ParB/Sulfiredoxin"/>
    <property type="match status" value="1"/>
</dbReference>
<dbReference type="InterPro" id="IPR003115">
    <property type="entry name" value="ParB_N"/>
</dbReference>
<dbReference type="GO" id="GO:0003677">
    <property type="term" value="F:DNA binding"/>
    <property type="evidence" value="ECO:0007669"/>
    <property type="project" value="UniProtKB-KW"/>
</dbReference>
<dbReference type="EMBL" id="LAQL01000006">
    <property type="protein sequence ID" value="KLN60860.1"/>
    <property type="molecule type" value="Genomic_DNA"/>
</dbReference>
<comment type="similarity">
    <text evidence="1">Belongs to the ParB family.</text>
</comment>
<feature type="region of interest" description="Disordered" evidence="5">
    <location>
        <begin position="239"/>
        <end position="260"/>
    </location>
</feature>
<dbReference type="PANTHER" id="PTHR33375:SF1">
    <property type="entry name" value="CHROMOSOME-PARTITIONING PROTEIN PARB-RELATED"/>
    <property type="match status" value="1"/>
</dbReference>
<evidence type="ECO:0000256" key="1">
    <source>
        <dbReference type="ARBA" id="ARBA00006295"/>
    </source>
</evidence>
<evidence type="ECO:0000259" key="6">
    <source>
        <dbReference type="SMART" id="SM00470"/>
    </source>
</evidence>
<dbReference type="PATRIC" id="fig|1489064.4.peg.3371"/>
<dbReference type="InterPro" id="IPR004437">
    <property type="entry name" value="ParB/RepB/Spo0J"/>
</dbReference>
<sequence>MVAEAQDKRKNLGRGLAALFGDETEDYASLDKVRSTKQVPIEHIHPNSKQPRRHFEEEALATLADSIEQSGLLQPILVRRHPELSSEYEIVAGERRWRASQRAQLHEIPVVIRELNDAEVLQVAIIENVQRQDLTPIEEATSYRRLMDEFGHKQDDVAKIIGKSRSHIANMLRLLSLPEEVQELVEKGDLSAGHARALVGAEDAVDLAQEISSKGLSVRETERLARAIKNELKELEKDKAQLQKPISSSKIKPSSGPQKDADTLALERDLSNMLGLKVSIDFHGQGGALKISYDTLEQLDNVLHRLTQSAD</sequence>
<dbReference type="GO" id="GO:0007059">
    <property type="term" value="P:chromosome segregation"/>
    <property type="evidence" value="ECO:0007669"/>
    <property type="project" value="UniProtKB-KW"/>
</dbReference>
<dbReference type="SMART" id="SM00470">
    <property type="entry name" value="ParB"/>
    <property type="match status" value="1"/>
</dbReference>
<evidence type="ECO:0000256" key="5">
    <source>
        <dbReference type="SAM" id="MobiDB-lite"/>
    </source>
</evidence>
<evidence type="ECO:0000256" key="2">
    <source>
        <dbReference type="ARBA" id="ARBA00022829"/>
    </source>
</evidence>
<dbReference type="FunFam" id="1.10.10.2830:FF:000001">
    <property type="entry name" value="Chromosome partitioning protein ParB"/>
    <property type="match status" value="1"/>
</dbReference>
<dbReference type="Pfam" id="PF17762">
    <property type="entry name" value="HTH_ParB"/>
    <property type="match status" value="1"/>
</dbReference>
<dbReference type="InterPro" id="IPR050336">
    <property type="entry name" value="Chromosome_partition/occlusion"/>
</dbReference>
<comment type="caution">
    <text evidence="7">The sequence shown here is derived from an EMBL/GenBank/DDBJ whole genome shotgun (WGS) entry which is preliminary data.</text>
</comment>
<evidence type="ECO:0000256" key="4">
    <source>
        <dbReference type="ARBA" id="ARBA00025472"/>
    </source>
</evidence>
<dbReference type="NCBIfam" id="TIGR00180">
    <property type="entry name" value="parB_part"/>
    <property type="match status" value="1"/>
</dbReference>
<dbReference type="Gene3D" id="3.90.1530.30">
    <property type="match status" value="1"/>
</dbReference>
<feature type="compositionally biased region" description="Low complexity" evidence="5">
    <location>
        <begin position="244"/>
        <end position="255"/>
    </location>
</feature>
<dbReference type="PANTHER" id="PTHR33375">
    <property type="entry name" value="CHROMOSOME-PARTITIONING PROTEIN PARB-RELATED"/>
    <property type="match status" value="1"/>
</dbReference>
<keyword evidence="3" id="KW-0238">DNA-binding</keyword>
<feature type="domain" description="ParB-like N-terminal" evidence="6">
    <location>
        <begin position="37"/>
        <end position="129"/>
    </location>
</feature>
<dbReference type="STRING" id="1489064.WH96_10380"/>
<keyword evidence="2" id="KW-0159">Chromosome partition</keyword>
<dbReference type="InterPro" id="IPR036086">
    <property type="entry name" value="ParB/Sulfiredoxin_sf"/>
</dbReference>
<dbReference type="FunFam" id="3.90.1530.30:FF:000001">
    <property type="entry name" value="Chromosome partitioning protein ParB"/>
    <property type="match status" value="1"/>
</dbReference>
<name>A0A0H2MVW3_9PROT</name>
<evidence type="ECO:0000313" key="8">
    <source>
        <dbReference type="Proteomes" id="UP000035444"/>
    </source>
</evidence>
<dbReference type="GO" id="GO:0045881">
    <property type="term" value="P:positive regulation of sporulation resulting in formation of a cellular spore"/>
    <property type="evidence" value="ECO:0007669"/>
    <property type="project" value="TreeGrafter"/>
</dbReference>
<proteinExistence type="inferred from homology"/>
<protein>
    <submittedName>
        <fullName evidence="7">Chromosome partitioning protein ParB</fullName>
    </submittedName>
</protein>
<comment type="function">
    <text evidence="4">Involved in chromosome partition. Localize to both poles of the predivisional cell following completion of DNA replication. Binds to the DNA origin of replication.</text>
</comment>
<dbReference type="Pfam" id="PF02195">
    <property type="entry name" value="ParB_N"/>
    <property type="match status" value="1"/>
</dbReference>